<sequence>MMNPSNRILFVLLILECLVAACCFTPLLPAAFTLPPSRIQRRPCGRPTITRHRASYPVSDNDGGNNNKVSVLVERRVENCSFTPSAAVDTWLEQHWKKGGGLPILIWIGNNKNNSSSDHDDDDQSRKRTILPVGMEETYEWSSQDENSTESAQISYTVSNSGPFFADLVPNSHRGTVQFFTQEEEVEQSTTLLMKWQVEFETTRFRDIYQAVTDFTIHVAARTVAEALAPGRVLRVESTLQVPASSIDDHKHSAARHALREWLEFFWARGGGLPLPPPIPFGPVLEEGGGTATASILRVPPLLVDTVLSIRDNNNGGALEAIYQIKNPGWTTIPFLIHTHLGRVRFVALSNDYADNNDGDDDGKSSASASLVTIIWEIQVRPFPLVAPPVEKLLEMTATTIVRNLAVHMVEPDAQVTLQPPRGKSIDLGGGTVKVDRLGSIPKASWLGGVLDAHVKDQSSVVDQTLALFQPWTWGCAKNAGSEQDAVQVQWTSGEMEE</sequence>
<protein>
    <submittedName>
        <fullName evidence="2">Uncharacterized protein</fullName>
    </submittedName>
</protein>
<organism evidence="2 3">
    <name type="scientific">Seminavis robusta</name>
    <dbReference type="NCBI Taxonomy" id="568900"/>
    <lineage>
        <taxon>Eukaryota</taxon>
        <taxon>Sar</taxon>
        <taxon>Stramenopiles</taxon>
        <taxon>Ochrophyta</taxon>
        <taxon>Bacillariophyta</taxon>
        <taxon>Bacillariophyceae</taxon>
        <taxon>Bacillariophycidae</taxon>
        <taxon>Naviculales</taxon>
        <taxon>Naviculaceae</taxon>
        <taxon>Seminavis</taxon>
    </lineage>
</organism>
<reference evidence="2" key="1">
    <citation type="submission" date="2020-06" db="EMBL/GenBank/DDBJ databases">
        <authorList>
            <consortium name="Plant Systems Biology data submission"/>
        </authorList>
    </citation>
    <scope>NUCLEOTIDE SEQUENCE</scope>
    <source>
        <strain evidence="2">D6</strain>
    </source>
</reference>
<proteinExistence type="predicted"/>
<dbReference type="Proteomes" id="UP001153069">
    <property type="component" value="Unassembled WGS sequence"/>
</dbReference>
<evidence type="ECO:0000313" key="2">
    <source>
        <dbReference type="EMBL" id="CAB9497700.1"/>
    </source>
</evidence>
<dbReference type="EMBL" id="CAICTM010000024">
    <property type="protein sequence ID" value="CAB9497700.1"/>
    <property type="molecule type" value="Genomic_DNA"/>
</dbReference>
<dbReference type="OrthoDB" id="44277at2759"/>
<evidence type="ECO:0000313" key="3">
    <source>
        <dbReference type="Proteomes" id="UP001153069"/>
    </source>
</evidence>
<comment type="caution">
    <text evidence="2">The sequence shown here is derived from an EMBL/GenBank/DDBJ whole genome shotgun (WGS) entry which is preliminary data.</text>
</comment>
<dbReference type="AlphaFoldDB" id="A0A9N8D9J0"/>
<feature type="chain" id="PRO_5040459248" evidence="1">
    <location>
        <begin position="22"/>
        <end position="498"/>
    </location>
</feature>
<name>A0A9N8D9J0_9STRA</name>
<keyword evidence="1" id="KW-0732">Signal</keyword>
<feature type="signal peptide" evidence="1">
    <location>
        <begin position="1"/>
        <end position="21"/>
    </location>
</feature>
<evidence type="ECO:0000256" key="1">
    <source>
        <dbReference type="SAM" id="SignalP"/>
    </source>
</evidence>
<keyword evidence="3" id="KW-1185">Reference proteome</keyword>
<accession>A0A9N8D9J0</accession>
<gene>
    <name evidence="2" type="ORF">SEMRO_24_G016440.1</name>
</gene>